<dbReference type="InterPro" id="IPR029055">
    <property type="entry name" value="Ntn_hydrolases_N"/>
</dbReference>
<feature type="disulfide bond" evidence="8 9">
    <location>
        <begin position="197"/>
        <end position="228"/>
    </location>
</feature>
<keyword evidence="2" id="KW-0378">Hydrolase</keyword>
<dbReference type="EMBL" id="LC090148">
    <property type="protein sequence ID" value="BAT31601.1"/>
    <property type="molecule type" value="Genomic_DNA"/>
</dbReference>
<feature type="binding site" evidence="8 9">
    <location>
        <position position="185"/>
    </location>
    <ligand>
        <name>Ca(2+)</name>
        <dbReference type="ChEBI" id="CHEBI:29108"/>
    </ligand>
</feature>
<dbReference type="InterPro" id="IPR023343">
    <property type="entry name" value="Penicillin_amidase_dom1"/>
</dbReference>
<keyword evidence="6" id="KW-0732">Signal</keyword>
<keyword evidence="5 8" id="KW-0106">Calcium</keyword>
<reference evidence="8 9" key="2">
    <citation type="journal article" date="2021" name="Adv. Synth. Catal.">
        <title>Protein Engineering of d-Succinylase from Cupriavidus sp. for d-Amino Acid Synthesis and the Structural Implications.</title>
        <authorList>
            <person name="Sumida Y."/>
            <person name="Yamasaki M."/>
            <person name="Nishiya Y."/>
            <person name="Kumagai S."/>
            <person name="Yamada T."/>
            <person name="Azuma M."/>
        </authorList>
    </citation>
    <scope>X-RAY CRYSTALLOGRAPHY (1.95 ANGSTROMS) IN COMPLEX WITH CA(2+) AND SUCCINATE</scope>
    <scope>DISULFIDE BONDS</scope>
</reference>
<feature type="binding site" evidence="8">
    <location>
        <position position="304"/>
    </location>
    <ligand>
        <name>succinate</name>
        <dbReference type="ChEBI" id="CHEBI:30031"/>
    </ligand>
</feature>
<evidence type="ECO:0000256" key="1">
    <source>
        <dbReference type="ARBA" id="ARBA00006586"/>
    </source>
</evidence>
<dbReference type="PIRSF" id="PIRSF001227">
    <property type="entry name" value="Pen_acylase"/>
    <property type="match status" value="1"/>
</dbReference>
<evidence type="ECO:0007829" key="8">
    <source>
        <dbReference type="PDB" id="7EA4"/>
    </source>
</evidence>
<feature type="binding site" evidence="8">
    <location>
        <position position="523"/>
    </location>
    <ligand>
        <name>succinate</name>
        <dbReference type="ChEBI" id="CHEBI:30031"/>
    </ligand>
</feature>
<reference evidence="7" key="1">
    <citation type="submission" date="2015-10" db="EMBL/GenBank/DDBJ databases">
        <title>Identification and characterization of D-succinylase, and a proposed enzymatic method for D-amino acid synthesis.</title>
        <authorList>
            <person name="Sumida Y."/>
            <person name="Iwai S."/>
            <person name="Nishiya Y."/>
            <person name="Kumagai S."/>
            <person name="Yamada H."/>
            <person name="Azuma M."/>
        </authorList>
    </citation>
    <scope>NUCLEOTIDE SEQUENCE</scope>
    <source>
        <strain evidence="7">P4-10-C</strain>
    </source>
</reference>
<organism evidence="7">
    <name type="scientific">Cupriavidus sp. P4-10-C</name>
    <dbReference type="NCBI Taxonomy" id="1744839"/>
    <lineage>
        <taxon>Bacteria</taxon>
        <taxon>Pseudomonadati</taxon>
        <taxon>Pseudomonadota</taxon>
        <taxon>Betaproteobacteria</taxon>
        <taxon>Burkholderiales</taxon>
        <taxon>Burkholderiaceae</taxon>
        <taxon>Cupriavidus</taxon>
    </lineage>
</organism>
<feature type="signal peptide" evidence="6">
    <location>
        <begin position="1"/>
        <end position="32"/>
    </location>
</feature>
<feature type="binding site" evidence="8">
    <location>
        <position position="313"/>
    </location>
    <ligand>
        <name>succinate</name>
        <dbReference type="ChEBI" id="CHEBI:30031"/>
    </ligand>
</feature>
<dbReference type="AlphaFoldDB" id="A0A0N7KZ58"/>
<evidence type="ECO:0007829" key="9">
    <source>
        <dbReference type="PDB" id="7EBY"/>
    </source>
</evidence>
<comment type="cofactor">
    <cofactor evidence="5">
        <name>Ca(2+)</name>
        <dbReference type="ChEBI" id="CHEBI:29108"/>
    </cofactor>
    <text evidence="5">Binds 1 Ca(2+) ion per dimer.</text>
</comment>
<gene>
    <name evidence="7" type="primary">DSA</name>
</gene>
<dbReference type="InterPro" id="IPR002692">
    <property type="entry name" value="S45"/>
</dbReference>
<dbReference type="GO" id="GO:0017000">
    <property type="term" value="P:antibiotic biosynthetic process"/>
    <property type="evidence" value="ECO:0007669"/>
    <property type="project" value="InterPro"/>
</dbReference>
<feature type="active site" description="Nucleophile" evidence="4">
    <location>
        <position position="282"/>
    </location>
</feature>
<dbReference type="Gene3D" id="3.60.20.10">
    <property type="entry name" value="Glutamine Phosphoribosylpyrophosphate, subunit 1, domain 1"/>
    <property type="match status" value="1"/>
</dbReference>
<feature type="binding site" evidence="5 8">
    <location>
        <position position="357"/>
    </location>
    <ligand>
        <name>Ca(2+)</name>
        <dbReference type="ChEBI" id="CHEBI:29108"/>
    </ligand>
</feature>
<keyword evidence="3" id="KW-0865">Zymogen</keyword>
<evidence type="ECO:0000256" key="5">
    <source>
        <dbReference type="PIRSR" id="PIRSR001227-2"/>
    </source>
</evidence>
<evidence type="ECO:0000256" key="6">
    <source>
        <dbReference type="SAM" id="SignalP"/>
    </source>
</evidence>
<feature type="binding site" evidence="8 9">
    <location>
        <position position="487"/>
    </location>
    <ligand>
        <name>Ca(2+)</name>
        <dbReference type="ChEBI" id="CHEBI:29108"/>
    </ligand>
</feature>
<dbReference type="PDB" id="7EA4">
    <property type="method" value="X-ray"/>
    <property type="resolution" value="1.95 A"/>
    <property type="chains" value="A/B=1-824"/>
</dbReference>
<dbReference type="CDD" id="cd03747">
    <property type="entry name" value="Ntn_PGA_like"/>
    <property type="match status" value="1"/>
</dbReference>
<dbReference type="SUPFAM" id="SSF56235">
    <property type="entry name" value="N-terminal nucleophile aminohydrolases (Ntn hydrolases)"/>
    <property type="match status" value="1"/>
</dbReference>
<name>A0A0N7KZ58_9BURK</name>
<evidence type="ECO:0000256" key="4">
    <source>
        <dbReference type="PIRSR" id="PIRSR001227-1"/>
    </source>
</evidence>
<evidence type="ECO:0000256" key="3">
    <source>
        <dbReference type="ARBA" id="ARBA00023145"/>
    </source>
</evidence>
<sequence length="824" mass="90709">MRIVRRRPAATLLRHLALVAAALPVLAGTASAAPPTDRYAAPGLEKPASILIDRWGVPHIYAGTLYDAFYAQGFIAARDRLWQIDLWRKRGLGEMARDFGPAYVDGDRMARAVLYRGDMYREWLAYGSDAKRVAEAFVAGVNAYVALTEAQPELLPREFKQLGYKPSRWRAEDIVRIRHHGLTLNFTGEVDRATLYCQAKEQAARADWLRRELDPPITPTLPEGLDPCAVPAAALKKAYTLATAAANFPKEAWQKASADAVPVDQLYAAVDANSDTGRSLGSNNWVIAGSRTSTGRPILANDPHRAHGAPSLRYVSHLNAPGLSVIGAGEPFLPGISIGHNGTIAFGLTRFYMDQEDLYVYETDPAQPKSYRYRGRWEPMETITEKITVRGEAEPRTVTIDFTRHGPVLHADDASHRAWALRAAWLDTGMAPYFGSMDYMRATNWDQFRAAMNRWGAPGENQVYADRNGNIGWIPGGLTVIRPNWDGLFPVPGDGRYEWAGYRNMDELPWAYNPSTGHIVTANENNIPPDHPAAKLGVGYEWSDSSRARRLKSLVAAAPVSSLRDSIAWQNDTVSLPAQRTLAVMRTVGNAGAAASLLQDPQVQRAVALLRGWDGNVRADSVPAALFEIWFSNHLRQAVVRAALPEDAAKLVGAGDAARVLAVLEQPDTWMPTARRDEVMLTSLKAAMAELERRSPSPEKLATWGTLHRAIFRHPLANIVDDATRAQYNVDAGGIGGSAFTPMNTSYRNSDYHLTAGASFRMVLDVGNWDQGRVVNTPGQSGDPGNSHYRDLAPIWAKGQTFPLVYSRKAVERAAEKRIELTPR</sequence>
<dbReference type="Gene3D" id="2.30.120.10">
    <property type="match status" value="1"/>
</dbReference>
<dbReference type="Gene3D" id="1.10.439.10">
    <property type="entry name" value="Penicillin Amidohydrolase, domain 1"/>
    <property type="match status" value="1"/>
</dbReference>
<feature type="binding site" evidence="8 9">
    <location>
        <position position="356"/>
    </location>
    <ligand>
        <name>Ca(2+)</name>
        <dbReference type="ChEBI" id="CHEBI:29108"/>
    </ligand>
</feature>
<dbReference type="InterPro" id="IPR043146">
    <property type="entry name" value="Penicillin_amidase_N_B-knob"/>
</dbReference>
<evidence type="ECO:0000313" key="7">
    <source>
        <dbReference type="EMBL" id="BAT31601.1"/>
    </source>
</evidence>
<dbReference type="PANTHER" id="PTHR34218">
    <property type="entry name" value="PEPTIDASE S45 PENICILLIN AMIDASE"/>
    <property type="match status" value="1"/>
</dbReference>
<keyword evidence="5 8" id="KW-0479">Metal-binding</keyword>
<dbReference type="GO" id="GO:0016811">
    <property type="term" value="F:hydrolase activity, acting on carbon-nitrogen (but not peptide) bonds, in linear amides"/>
    <property type="evidence" value="ECO:0007669"/>
    <property type="project" value="InterPro"/>
</dbReference>
<feature type="binding site" evidence="5 8">
    <location>
        <position position="189"/>
    </location>
    <ligand>
        <name>Ca(2+)</name>
        <dbReference type="ChEBI" id="CHEBI:29108"/>
    </ligand>
</feature>
<keyword evidence="8 9" id="KW-0002">3D-structure</keyword>
<dbReference type="InterPro" id="IPR043147">
    <property type="entry name" value="Penicillin_amidase_A-knob"/>
</dbReference>
<protein>
    <submittedName>
        <fullName evidence="7">D-succinylase</fullName>
    </submittedName>
</protein>
<feature type="binding site" evidence="5 8">
    <location>
        <position position="354"/>
    </location>
    <ligand>
        <name>Ca(2+)</name>
        <dbReference type="ChEBI" id="CHEBI:29108"/>
    </ligand>
</feature>
<evidence type="ECO:0000256" key="2">
    <source>
        <dbReference type="ARBA" id="ARBA00022801"/>
    </source>
</evidence>
<dbReference type="Gene3D" id="1.10.1400.10">
    <property type="match status" value="1"/>
</dbReference>
<feature type="binding site" evidence="8">
    <location>
        <position position="305"/>
    </location>
    <ligand>
        <name>succinate</name>
        <dbReference type="ChEBI" id="CHEBI:30031"/>
    </ligand>
</feature>
<dbReference type="SMR" id="A0A0N7KZ58"/>
<feature type="binding site" evidence="8">
    <location>
        <position position="433"/>
    </location>
    <ligand>
        <name>succinate</name>
        <dbReference type="ChEBI" id="CHEBI:30031"/>
    </ligand>
</feature>
<dbReference type="PANTHER" id="PTHR34218:SF4">
    <property type="entry name" value="ACYL-HOMOSERINE LACTONE ACYLASE QUIP"/>
    <property type="match status" value="1"/>
</dbReference>
<accession>A0A0N7KZ58</accession>
<feature type="chain" id="PRO_5006015012" evidence="6">
    <location>
        <begin position="33"/>
        <end position="824"/>
    </location>
</feature>
<dbReference type="InterPro" id="IPR014395">
    <property type="entry name" value="Pen/GL7ACA/AHL_acylase"/>
</dbReference>
<feature type="binding site" evidence="8">
    <location>
        <position position="350"/>
    </location>
    <ligand>
        <name>succinate</name>
        <dbReference type="ChEBI" id="CHEBI:30031"/>
    </ligand>
</feature>
<dbReference type="Pfam" id="PF01804">
    <property type="entry name" value="Penicil_amidase"/>
    <property type="match status" value="1"/>
</dbReference>
<dbReference type="PDB" id="7EBY">
    <property type="method" value="X-ray"/>
    <property type="resolution" value="2.00 A"/>
    <property type="chains" value="A/B/C/D/E/F=1-824"/>
</dbReference>
<proteinExistence type="evidence at protein level"/>
<dbReference type="GO" id="GO:0046872">
    <property type="term" value="F:metal ion binding"/>
    <property type="evidence" value="ECO:0007669"/>
    <property type="project" value="UniProtKB-KW"/>
</dbReference>
<comment type="similarity">
    <text evidence="1">Belongs to the peptidase S45 family.</text>
</comment>